<gene>
    <name evidence="2" type="ORF">G4177_22715</name>
</gene>
<sequence length="517" mass="55157">MRLRYLRRLALTGLVLLAPGCMTGPLNGTTTDDPVQGKTFVFQGYHNRPSTPVQLQVLKDASADPFLEANWVVFANTVTSSTASHYNSPDPLYAWSVNGTPVTTNPATAPRWPTGGVMRVRALALDTDGAKVLTTFDDVTFSACLGEHAGEAWSDVGAACEGMGRTQAAVVSTLLNPVDSATPPDFLGRKGDGSIAETNLYYAKIQAPATLNAFLTKYGFGAPDLTATYYNDGDLGLGREMHCRYFTTPSGETGAACYVKNYAARDNGKVVFGGDSNVALQDAVARTNSFATVAMVYQPPANTPNSVQFIVYDALGARTPEAVLDNTGRHKTVPNNCLSCHGVNATYDASTHTVSGASFLPFDVFSFRYSSAAGFTSAAQASALRQLNNLVKRTEPAKGVDDFIQGMYAPLQVANPTAVAKDTYVPVGWTGNGKKDVGLYNGVVKQYCRTCHMSASSPSLDFLEADDFTVHKATINAEVCGTTKVMPQAEHVMKKFWDSGARAYLVTGLGLRTACKP</sequence>
<dbReference type="EMBL" id="JAAIYO010000007">
    <property type="protein sequence ID" value="MBE4750989.1"/>
    <property type="molecule type" value="Genomic_DNA"/>
</dbReference>
<reference evidence="2 3" key="1">
    <citation type="submission" date="2020-02" db="EMBL/GenBank/DDBJ databases">
        <authorList>
            <person name="Babadi Z.K."/>
            <person name="Risdian C."/>
            <person name="Ebrahimipour G.H."/>
            <person name="Wink J."/>
        </authorList>
    </citation>
    <scope>NUCLEOTIDE SEQUENCE [LARGE SCALE GENOMIC DNA]</scope>
    <source>
        <strain evidence="2 3">ZKHCc1 1396</strain>
    </source>
</reference>
<keyword evidence="1" id="KW-0732">Signal</keyword>
<keyword evidence="3" id="KW-1185">Reference proteome</keyword>
<proteinExistence type="predicted"/>
<comment type="caution">
    <text evidence="2">The sequence shown here is derived from an EMBL/GenBank/DDBJ whole genome shotgun (WGS) entry which is preliminary data.</text>
</comment>
<feature type="chain" id="PRO_5046462720" description="Cytochrome c domain-containing protein" evidence="1">
    <location>
        <begin position="24"/>
        <end position="517"/>
    </location>
</feature>
<name>A0ABR9PT04_9BACT</name>
<accession>A0ABR9PT04</accession>
<protein>
    <recommendedName>
        <fullName evidence="4">Cytochrome c domain-containing protein</fullName>
    </recommendedName>
</protein>
<dbReference type="RefSeq" id="WP_193428208.1">
    <property type="nucleotide sequence ID" value="NZ_CBCSIP010000007.1"/>
</dbReference>
<organism evidence="2 3">
    <name type="scientific">Corallococcus soli</name>
    <dbReference type="NCBI Taxonomy" id="2710757"/>
    <lineage>
        <taxon>Bacteria</taxon>
        <taxon>Pseudomonadati</taxon>
        <taxon>Myxococcota</taxon>
        <taxon>Myxococcia</taxon>
        <taxon>Myxococcales</taxon>
        <taxon>Cystobacterineae</taxon>
        <taxon>Myxococcaceae</taxon>
        <taxon>Corallococcus</taxon>
    </lineage>
</organism>
<evidence type="ECO:0000313" key="3">
    <source>
        <dbReference type="Proteomes" id="UP001516472"/>
    </source>
</evidence>
<feature type="signal peptide" evidence="1">
    <location>
        <begin position="1"/>
        <end position="23"/>
    </location>
</feature>
<evidence type="ECO:0000313" key="2">
    <source>
        <dbReference type="EMBL" id="MBE4750989.1"/>
    </source>
</evidence>
<evidence type="ECO:0000256" key="1">
    <source>
        <dbReference type="SAM" id="SignalP"/>
    </source>
</evidence>
<evidence type="ECO:0008006" key="4">
    <source>
        <dbReference type="Google" id="ProtNLM"/>
    </source>
</evidence>
<dbReference type="Proteomes" id="UP001516472">
    <property type="component" value="Unassembled WGS sequence"/>
</dbReference>